<keyword evidence="1 4" id="KW-0349">Heme</keyword>
<dbReference type="AlphaFoldDB" id="A0A2M8QBI2"/>
<dbReference type="GO" id="GO:0046872">
    <property type="term" value="F:metal ion binding"/>
    <property type="evidence" value="ECO:0007669"/>
    <property type="project" value="UniProtKB-KW"/>
</dbReference>
<evidence type="ECO:0000256" key="3">
    <source>
        <dbReference type="ARBA" id="ARBA00023004"/>
    </source>
</evidence>
<dbReference type="SUPFAM" id="SSF46626">
    <property type="entry name" value="Cytochrome c"/>
    <property type="match status" value="2"/>
</dbReference>
<evidence type="ECO:0000256" key="5">
    <source>
        <dbReference type="SAM" id="Phobius"/>
    </source>
</evidence>
<keyword evidence="5" id="KW-1133">Transmembrane helix</keyword>
<dbReference type="PROSITE" id="PS51007">
    <property type="entry name" value="CYTC"/>
    <property type="match status" value="2"/>
</dbReference>
<dbReference type="PANTHER" id="PTHR35008:SF8">
    <property type="entry name" value="ALCOHOL DEHYDROGENASE CYTOCHROME C SUBUNIT"/>
    <property type="match status" value="1"/>
</dbReference>
<dbReference type="InterPro" id="IPR051459">
    <property type="entry name" value="Cytochrome_c-type_DH"/>
</dbReference>
<feature type="domain" description="Cytochrome c" evidence="6">
    <location>
        <begin position="148"/>
        <end position="225"/>
    </location>
</feature>
<dbReference type="Gene3D" id="1.10.760.10">
    <property type="entry name" value="Cytochrome c-like domain"/>
    <property type="match status" value="2"/>
</dbReference>
<dbReference type="Proteomes" id="UP000230790">
    <property type="component" value="Unassembled WGS sequence"/>
</dbReference>
<evidence type="ECO:0000259" key="6">
    <source>
        <dbReference type="PROSITE" id="PS51007"/>
    </source>
</evidence>
<evidence type="ECO:0000313" key="7">
    <source>
        <dbReference type="EMBL" id="PJF47161.1"/>
    </source>
</evidence>
<dbReference type="GO" id="GO:0020037">
    <property type="term" value="F:heme binding"/>
    <property type="evidence" value="ECO:0007669"/>
    <property type="project" value="InterPro"/>
</dbReference>
<keyword evidence="5" id="KW-0812">Transmembrane</keyword>
<accession>A0A2M8QBI2</accession>
<sequence length="602" mass="65649">MRRSLGFLVNVAVMALVGCTMSSRPTLPVEVLLTPAAVPTIAADGETAPLQPPDAAAGAAIYAEKCAACHGNTGQGDGPSAAQIRAQGKVVASLVEPARFRTARPRDWHNVITNGRIQNLMPPFRGSLSAQQRWDVQAYLWALGTTPQNIQAGEQRYQAQCAACHGATGETPVGDARRALNTPRFLAEHSLLDIANLMLRGDAHTGIDLDEAQRFQVADFVRTLGYRYADPAAIRSAAITGDGVINLRAVNGTPNGPPIRALPVTLRVYDTAGEVFSRTATLDEAGQVSFDGLPTRTDYFYQAELDYNNGRFYAAPMQFPITGTRLISDILPVFETTTDPSTIQINELHIFVQDITENTVKIVEYYLFDNISDRAYIGEAGPNNKRRTLKISAPKDAQNLRFDGLGLGSRFFQDGEVIYDSDVVVPGLRSAQIAMLYDLPYRDRRTFERRVFYPVQRADVIVPEVNGPGTPFTVTGGLTDQGVQRLVSGDLRVFLSPKALAAGETFSFELRGRPLAAPAPGSDPRAIGFGLIAVGLTLGFVYFVANRARAQRAAEAAAPLRRKILLREIADLDDKFALGQIAEADYRAQRDRLKRELVALWE</sequence>
<feature type="transmembrane region" description="Helical" evidence="5">
    <location>
        <begin position="526"/>
        <end position="545"/>
    </location>
</feature>
<protein>
    <recommendedName>
        <fullName evidence="6">Cytochrome c domain-containing protein</fullName>
    </recommendedName>
</protein>
<dbReference type="InterPro" id="IPR036909">
    <property type="entry name" value="Cyt_c-like_dom_sf"/>
</dbReference>
<reference evidence="7 8" key="1">
    <citation type="submission" date="2017-11" db="EMBL/GenBank/DDBJ databases">
        <title>Evolution of Phototrophy in the Chloroflexi Phylum Driven by Horizontal Gene Transfer.</title>
        <authorList>
            <person name="Ward L.M."/>
            <person name="Hemp J."/>
            <person name="Shih P.M."/>
            <person name="Mcglynn S.E."/>
            <person name="Fischer W."/>
        </authorList>
    </citation>
    <scope>NUCLEOTIDE SEQUENCE [LARGE SCALE GENOMIC DNA]</scope>
    <source>
        <strain evidence="7">JP3_7</strain>
    </source>
</reference>
<name>A0A2M8QBI2_9CHLR</name>
<dbReference type="GO" id="GO:0009055">
    <property type="term" value="F:electron transfer activity"/>
    <property type="evidence" value="ECO:0007669"/>
    <property type="project" value="InterPro"/>
</dbReference>
<evidence type="ECO:0000256" key="4">
    <source>
        <dbReference type="PROSITE-ProRule" id="PRU00433"/>
    </source>
</evidence>
<dbReference type="PANTHER" id="PTHR35008">
    <property type="entry name" value="BLL4482 PROTEIN-RELATED"/>
    <property type="match status" value="1"/>
</dbReference>
<keyword evidence="5" id="KW-0472">Membrane</keyword>
<organism evidence="7 8">
    <name type="scientific">Candidatus Thermofonsia Clade 3 bacterium</name>
    <dbReference type="NCBI Taxonomy" id="2364212"/>
    <lineage>
        <taxon>Bacteria</taxon>
        <taxon>Bacillati</taxon>
        <taxon>Chloroflexota</taxon>
        <taxon>Candidatus Thermofontia</taxon>
        <taxon>Candidatus Thermofonsia Clade 3</taxon>
    </lineage>
</organism>
<evidence type="ECO:0000256" key="1">
    <source>
        <dbReference type="ARBA" id="ARBA00022617"/>
    </source>
</evidence>
<gene>
    <name evidence="7" type="ORF">CUN48_10125</name>
</gene>
<comment type="caution">
    <text evidence="7">The sequence shown here is derived from an EMBL/GenBank/DDBJ whole genome shotgun (WGS) entry which is preliminary data.</text>
</comment>
<feature type="domain" description="Cytochrome c" evidence="6">
    <location>
        <begin position="53"/>
        <end position="144"/>
    </location>
</feature>
<dbReference type="InterPro" id="IPR009056">
    <property type="entry name" value="Cyt_c-like_dom"/>
</dbReference>
<proteinExistence type="predicted"/>
<dbReference type="Pfam" id="PF13442">
    <property type="entry name" value="Cytochrome_CBB3"/>
    <property type="match status" value="2"/>
</dbReference>
<evidence type="ECO:0000313" key="8">
    <source>
        <dbReference type="Proteomes" id="UP000230790"/>
    </source>
</evidence>
<keyword evidence="2 4" id="KW-0479">Metal-binding</keyword>
<dbReference type="PROSITE" id="PS51257">
    <property type="entry name" value="PROKAR_LIPOPROTEIN"/>
    <property type="match status" value="1"/>
</dbReference>
<dbReference type="EMBL" id="PGTN01000064">
    <property type="protein sequence ID" value="PJF47161.1"/>
    <property type="molecule type" value="Genomic_DNA"/>
</dbReference>
<evidence type="ECO:0000256" key="2">
    <source>
        <dbReference type="ARBA" id="ARBA00022723"/>
    </source>
</evidence>
<keyword evidence="3 4" id="KW-0408">Iron</keyword>